<dbReference type="Proteomes" id="UP001396334">
    <property type="component" value="Unassembled WGS sequence"/>
</dbReference>
<protein>
    <submittedName>
        <fullName evidence="1">Uncharacterized protein</fullName>
    </submittedName>
</protein>
<comment type="caution">
    <text evidence="1">The sequence shown here is derived from an EMBL/GenBank/DDBJ whole genome shotgun (WGS) entry which is preliminary data.</text>
</comment>
<keyword evidence="2" id="KW-1185">Reference proteome</keyword>
<evidence type="ECO:0000313" key="2">
    <source>
        <dbReference type="Proteomes" id="UP001396334"/>
    </source>
</evidence>
<evidence type="ECO:0000313" key="1">
    <source>
        <dbReference type="EMBL" id="KAK8484527.1"/>
    </source>
</evidence>
<organism evidence="1 2">
    <name type="scientific">Hibiscus sabdariffa</name>
    <name type="common">roselle</name>
    <dbReference type="NCBI Taxonomy" id="183260"/>
    <lineage>
        <taxon>Eukaryota</taxon>
        <taxon>Viridiplantae</taxon>
        <taxon>Streptophyta</taxon>
        <taxon>Embryophyta</taxon>
        <taxon>Tracheophyta</taxon>
        <taxon>Spermatophyta</taxon>
        <taxon>Magnoliopsida</taxon>
        <taxon>eudicotyledons</taxon>
        <taxon>Gunneridae</taxon>
        <taxon>Pentapetalae</taxon>
        <taxon>rosids</taxon>
        <taxon>malvids</taxon>
        <taxon>Malvales</taxon>
        <taxon>Malvaceae</taxon>
        <taxon>Malvoideae</taxon>
        <taxon>Hibiscus</taxon>
    </lineage>
</organism>
<reference evidence="1 2" key="1">
    <citation type="journal article" date="2024" name="G3 (Bethesda)">
        <title>Genome assembly of Hibiscus sabdariffa L. provides insights into metabolisms of medicinal natural products.</title>
        <authorList>
            <person name="Kim T."/>
        </authorList>
    </citation>
    <scope>NUCLEOTIDE SEQUENCE [LARGE SCALE GENOMIC DNA]</scope>
    <source>
        <strain evidence="1">TK-2024</strain>
        <tissue evidence="1">Old leaves</tissue>
    </source>
</reference>
<proteinExistence type="predicted"/>
<dbReference type="EMBL" id="JBBPBN010000563">
    <property type="protein sequence ID" value="KAK8484527.1"/>
    <property type="molecule type" value="Genomic_DNA"/>
</dbReference>
<gene>
    <name evidence="1" type="ORF">V6N11_027791</name>
</gene>
<sequence>MRQRLTMPLGRKEMSMRVEMIETISLIVQVFGHSEKHYKADVPLQVVCDQGVVASSVAVEIPLPVSVLGKVKVASTDNRVGLPAIVQGQTLDDCKVGSSVEPLVATVVEVVRTVPGDKGGDAPDVSSEAVDLVDLGHGPGVVAV</sequence>
<name>A0ABR1ZUY7_9ROSI</name>
<accession>A0ABR1ZUY7</accession>